<gene>
    <name evidence="2" type="ORF">RCOM_0446590</name>
</gene>
<reference evidence="3" key="1">
    <citation type="journal article" date="2010" name="Nat. Biotechnol.">
        <title>Draft genome sequence of the oilseed species Ricinus communis.</title>
        <authorList>
            <person name="Chan A.P."/>
            <person name="Crabtree J."/>
            <person name="Zhao Q."/>
            <person name="Lorenzi H."/>
            <person name="Orvis J."/>
            <person name="Puiu D."/>
            <person name="Melake-Berhan A."/>
            <person name="Jones K.M."/>
            <person name="Redman J."/>
            <person name="Chen G."/>
            <person name="Cahoon E.B."/>
            <person name="Gedil M."/>
            <person name="Stanke M."/>
            <person name="Haas B.J."/>
            <person name="Wortman J.R."/>
            <person name="Fraser-Liggett C.M."/>
            <person name="Ravel J."/>
            <person name="Rabinowicz P.D."/>
        </authorList>
    </citation>
    <scope>NUCLEOTIDE SEQUENCE [LARGE SCALE GENOMIC DNA]</scope>
    <source>
        <strain evidence="3">cv. Hale</strain>
    </source>
</reference>
<dbReference type="AlphaFoldDB" id="B9T3R6"/>
<name>B9T3R6_RICCO</name>
<sequence>MMTMMQYIRNRIVSVYVEIELVVEYADENGNARYARDNDDAIEVDSSHDIEVQQIKRVIVGSGGESEDQEYELTQESEIDDNVEDDDFSSKDEEHLEAIRHLRSGSGKLDAKGVLGSPWRLYTAKL</sequence>
<feature type="region of interest" description="Disordered" evidence="1">
    <location>
        <begin position="73"/>
        <end position="92"/>
    </location>
</feature>
<organism evidence="2 3">
    <name type="scientific">Ricinus communis</name>
    <name type="common">Castor bean</name>
    <dbReference type="NCBI Taxonomy" id="3988"/>
    <lineage>
        <taxon>Eukaryota</taxon>
        <taxon>Viridiplantae</taxon>
        <taxon>Streptophyta</taxon>
        <taxon>Embryophyta</taxon>
        <taxon>Tracheophyta</taxon>
        <taxon>Spermatophyta</taxon>
        <taxon>Magnoliopsida</taxon>
        <taxon>eudicotyledons</taxon>
        <taxon>Gunneridae</taxon>
        <taxon>Pentapetalae</taxon>
        <taxon>rosids</taxon>
        <taxon>fabids</taxon>
        <taxon>Malpighiales</taxon>
        <taxon>Euphorbiaceae</taxon>
        <taxon>Acalyphoideae</taxon>
        <taxon>Acalypheae</taxon>
        <taxon>Ricinus</taxon>
    </lineage>
</organism>
<accession>B9T3R6</accession>
<keyword evidence="3" id="KW-1185">Reference proteome</keyword>
<evidence type="ECO:0000313" key="2">
    <source>
        <dbReference type="EMBL" id="EEF29490.1"/>
    </source>
</evidence>
<evidence type="ECO:0000313" key="3">
    <source>
        <dbReference type="Proteomes" id="UP000008311"/>
    </source>
</evidence>
<dbReference type="InParanoid" id="B9T3R6"/>
<proteinExistence type="predicted"/>
<protein>
    <submittedName>
        <fullName evidence="2">Uncharacterized protein</fullName>
    </submittedName>
</protein>
<dbReference type="Proteomes" id="UP000008311">
    <property type="component" value="Unassembled WGS sequence"/>
</dbReference>
<feature type="compositionally biased region" description="Acidic residues" evidence="1">
    <location>
        <begin position="73"/>
        <end position="87"/>
    </location>
</feature>
<dbReference type="EMBL" id="EQ974431">
    <property type="protein sequence ID" value="EEF29490.1"/>
    <property type="molecule type" value="Genomic_DNA"/>
</dbReference>
<evidence type="ECO:0000256" key="1">
    <source>
        <dbReference type="SAM" id="MobiDB-lite"/>
    </source>
</evidence>